<gene>
    <name evidence="2" type="ORF">DPQ25_03005</name>
</gene>
<dbReference type="Proteomes" id="UP000249377">
    <property type="component" value="Unassembled WGS sequence"/>
</dbReference>
<dbReference type="Gene3D" id="1.10.1760.20">
    <property type="match status" value="1"/>
</dbReference>
<proteinExistence type="predicted"/>
<reference evidence="2 3" key="1">
    <citation type="submission" date="2018-06" db="EMBL/GenBank/DDBJ databases">
        <title>Noncontiguous genome sequence of Ruminococcaceae bacterium ASD2818.</title>
        <authorList>
            <person name="Chaplin A.V."/>
            <person name="Sokolova S.R."/>
            <person name="Kochetkova T.O."/>
            <person name="Goltsov A.Y."/>
            <person name="Trofimov D.Y."/>
            <person name="Efimov B.A."/>
        </authorList>
    </citation>
    <scope>NUCLEOTIDE SEQUENCE [LARGE SCALE GENOMIC DNA]</scope>
    <source>
        <strain evidence="2 3">ASD2818</strain>
    </source>
</reference>
<evidence type="ECO:0000313" key="3">
    <source>
        <dbReference type="Proteomes" id="UP000249377"/>
    </source>
</evidence>
<evidence type="ECO:0000256" key="1">
    <source>
        <dbReference type="SAM" id="Phobius"/>
    </source>
</evidence>
<comment type="caution">
    <text evidence="2">The sequence shown here is derived from an EMBL/GenBank/DDBJ whole genome shotgun (WGS) entry which is preliminary data.</text>
</comment>
<accession>A0A328UNK9</accession>
<name>A0A328UNK9_9FIRM</name>
<dbReference type="AlphaFoldDB" id="A0A328UNK9"/>
<keyword evidence="1" id="KW-0472">Membrane</keyword>
<dbReference type="EMBL" id="QLYR01000001">
    <property type="protein sequence ID" value="RAQ30485.1"/>
    <property type="molecule type" value="Genomic_DNA"/>
</dbReference>
<dbReference type="Pfam" id="PF12822">
    <property type="entry name" value="ECF_trnsprt"/>
    <property type="match status" value="1"/>
</dbReference>
<dbReference type="GO" id="GO:0022857">
    <property type="term" value="F:transmembrane transporter activity"/>
    <property type="evidence" value="ECO:0007669"/>
    <property type="project" value="InterPro"/>
</dbReference>
<dbReference type="RefSeq" id="WP_112331682.1">
    <property type="nucleotide sequence ID" value="NZ_JADPHD010000001.1"/>
</dbReference>
<keyword evidence="3" id="KW-1185">Reference proteome</keyword>
<evidence type="ECO:0000313" key="2">
    <source>
        <dbReference type="EMBL" id="RAQ30485.1"/>
    </source>
</evidence>
<organism evidence="2 3">
    <name type="scientific">Hydrogeniiclostridium mannosilyticum</name>
    <dbReference type="NCBI Taxonomy" id="2764322"/>
    <lineage>
        <taxon>Bacteria</taxon>
        <taxon>Bacillati</taxon>
        <taxon>Bacillota</taxon>
        <taxon>Clostridia</taxon>
        <taxon>Eubacteriales</taxon>
        <taxon>Acutalibacteraceae</taxon>
        <taxon>Hydrogeniiclostridium</taxon>
    </lineage>
</organism>
<keyword evidence="1" id="KW-1133">Transmembrane helix</keyword>
<protein>
    <submittedName>
        <fullName evidence="2">ECF transporter S component</fullName>
    </submittedName>
</protein>
<feature type="transmembrane region" description="Helical" evidence="1">
    <location>
        <begin position="6"/>
        <end position="27"/>
    </location>
</feature>
<keyword evidence="1" id="KW-0812">Transmembrane</keyword>
<feature type="transmembrane region" description="Helical" evidence="1">
    <location>
        <begin position="136"/>
        <end position="165"/>
    </location>
</feature>
<dbReference type="InterPro" id="IPR024529">
    <property type="entry name" value="ECF_trnsprt_substrate-spec"/>
</dbReference>
<feature type="transmembrane region" description="Helical" evidence="1">
    <location>
        <begin position="106"/>
        <end position="124"/>
    </location>
</feature>
<feature type="transmembrane region" description="Helical" evidence="1">
    <location>
        <begin position="75"/>
        <end position="94"/>
    </location>
</feature>
<sequence length="175" mass="18520">MKQVKYLVMTALCVALGVVLPVTLHAIPNAGSILLPMHIPVLLCGLVCGPVYGLACGILAPLLSSLITSMPPMAMLPSMICELAVYGLVAGILIRVIKTRYNIANLYLSLLGAMLIGRVIYGALNSLIFRAGEYSLQLWLTGAFVTALPGIAIQLVLLPVLVLALQKARLVEATV</sequence>
<feature type="transmembrane region" description="Helical" evidence="1">
    <location>
        <begin position="39"/>
        <end position="63"/>
    </location>
</feature>